<evidence type="ECO:0000313" key="2">
    <source>
        <dbReference type="Proteomes" id="UP000559653"/>
    </source>
</evidence>
<organism evidence="1 2">
    <name type="scientific">Candidatus Nitrosomaritimum aestuariumsis</name>
    <dbReference type="NCBI Taxonomy" id="3342354"/>
    <lineage>
        <taxon>Archaea</taxon>
        <taxon>Nitrososphaerota</taxon>
        <taxon>Nitrososphaeria</taxon>
        <taxon>Nitrosopumilales</taxon>
        <taxon>Nitrosopumilaceae</taxon>
        <taxon>Candidatus Nitrosomaritimum</taxon>
    </lineage>
</organism>
<dbReference type="Proteomes" id="UP000559653">
    <property type="component" value="Unassembled WGS sequence"/>
</dbReference>
<comment type="caution">
    <text evidence="1">The sequence shown here is derived from an EMBL/GenBank/DDBJ whole genome shotgun (WGS) entry which is preliminary data.</text>
</comment>
<name>A0AC60VYV7_9ARCH</name>
<evidence type="ECO:0000313" key="1">
    <source>
        <dbReference type="EMBL" id="MBA4452749.1"/>
    </source>
</evidence>
<dbReference type="EMBL" id="JACEMZ010000041">
    <property type="protein sequence ID" value="MBA4452749.1"/>
    <property type="molecule type" value="Genomic_DNA"/>
</dbReference>
<sequence length="277" mass="32421">MRLGIKSPNEFIQILNSKNEEIQKSFLKKIQEITKPISIKVMLGDATVTEQKTFDPELVKQYYENIMKKLTGWTLQEVSISNNEDLRRIFTKFEIQEDNYLISGHLSLQYHVLLFYKPDQRVVESQKELAKIIDVTKNKEQEMSDNNDQLVLDKLKEKGYKDFDHQKLFEIFFENDKLREQIVKEIEENSETDFQELQKRKSDLVAELDNLLVETYQTSSVLIDDAKLVTGEEGCLCTLDIEFVKDGIKEGLFDPRKISDSTKAKIEKRIVEILENL</sequence>
<proteinExistence type="predicted"/>
<reference evidence="1 2" key="1">
    <citation type="journal article" date="2020" name="Appl. Environ. Microbiol.">
        <title>Genomic Characteristics of a Novel Species of Ammonia-Oxidizing Archaea from the Jiulong River Estuary.</title>
        <authorList>
            <person name="Zou D."/>
            <person name="Wan R."/>
            <person name="Han L."/>
            <person name="Xu M.N."/>
            <person name="Liu Y."/>
            <person name="Liu H."/>
            <person name="Kao S.J."/>
            <person name="Li M."/>
        </authorList>
    </citation>
    <scope>NUCLEOTIDE SEQUENCE [LARGE SCALE GENOMIC DNA]</scope>
    <source>
        <strain evidence="1">W1bin1</strain>
    </source>
</reference>
<gene>
    <name evidence="1" type="ORF">H2B03_06250</name>
</gene>
<protein>
    <submittedName>
        <fullName evidence="1">Uncharacterized protein</fullName>
    </submittedName>
</protein>
<accession>A0AC60VYV7</accession>